<keyword evidence="1" id="KW-0732">Signal</keyword>
<evidence type="ECO:0000313" key="2">
    <source>
        <dbReference type="EMBL" id="GLI00976.1"/>
    </source>
</evidence>
<feature type="signal peptide" evidence="1">
    <location>
        <begin position="1"/>
        <end position="28"/>
    </location>
</feature>
<proteinExistence type="predicted"/>
<feature type="chain" id="PRO_5047204562" description="Secreted protein" evidence="1">
    <location>
        <begin position="29"/>
        <end position="131"/>
    </location>
</feature>
<comment type="caution">
    <text evidence="2">The sequence shown here is derived from an EMBL/GenBank/DDBJ whole genome shotgun (WGS) entry which is preliminary data.</text>
</comment>
<reference evidence="2" key="1">
    <citation type="submission" date="2022-12" db="EMBL/GenBank/DDBJ databases">
        <title>New Phytohabitans aurantiacus sp. RD004123 nov., an actinomycete isolated from soil.</title>
        <authorList>
            <person name="Triningsih D.W."/>
            <person name="Harunari E."/>
            <person name="Igarashi Y."/>
        </authorList>
    </citation>
    <scope>NUCLEOTIDE SEQUENCE</scope>
    <source>
        <strain evidence="2">RD004123</strain>
    </source>
</reference>
<dbReference type="RefSeq" id="WP_281901644.1">
    <property type="nucleotide sequence ID" value="NZ_BSDI01000039.1"/>
</dbReference>
<keyword evidence="3" id="KW-1185">Reference proteome</keyword>
<evidence type="ECO:0008006" key="4">
    <source>
        <dbReference type="Google" id="ProtNLM"/>
    </source>
</evidence>
<sequence>MSKSSRIAAAAAASTLAAVFLTGAPAQAGVSVGVDTPYGAMTFNHYGDYLNVFDWYGDGWASRAQLQVWHHPTGTWRDHGEVCFDNQTTGGVDGRVECNLEVAEGTEVRIHAWASRNGATKAHRYSGVGVA</sequence>
<gene>
    <name evidence="2" type="ORF">Pa4123_62520</name>
</gene>
<dbReference type="EMBL" id="BSDI01000039">
    <property type="protein sequence ID" value="GLI00976.1"/>
    <property type="molecule type" value="Genomic_DNA"/>
</dbReference>
<dbReference type="Proteomes" id="UP001144280">
    <property type="component" value="Unassembled WGS sequence"/>
</dbReference>
<accession>A0ABQ5R2M6</accession>
<organism evidence="2 3">
    <name type="scientific">Phytohabitans aurantiacus</name>
    <dbReference type="NCBI Taxonomy" id="3016789"/>
    <lineage>
        <taxon>Bacteria</taxon>
        <taxon>Bacillati</taxon>
        <taxon>Actinomycetota</taxon>
        <taxon>Actinomycetes</taxon>
        <taxon>Micromonosporales</taxon>
        <taxon>Micromonosporaceae</taxon>
    </lineage>
</organism>
<name>A0ABQ5R2M6_9ACTN</name>
<evidence type="ECO:0000256" key="1">
    <source>
        <dbReference type="SAM" id="SignalP"/>
    </source>
</evidence>
<protein>
    <recommendedName>
        <fullName evidence="4">Secreted protein</fullName>
    </recommendedName>
</protein>
<evidence type="ECO:0000313" key="3">
    <source>
        <dbReference type="Proteomes" id="UP001144280"/>
    </source>
</evidence>